<organism evidence="2 3">
    <name type="scientific">Sutcliffiella cohnii</name>
    <dbReference type="NCBI Taxonomy" id="33932"/>
    <lineage>
        <taxon>Bacteria</taxon>
        <taxon>Bacillati</taxon>
        <taxon>Bacillota</taxon>
        <taxon>Bacilli</taxon>
        <taxon>Bacillales</taxon>
        <taxon>Bacillaceae</taxon>
        <taxon>Sutcliffiella</taxon>
    </lineage>
</organism>
<feature type="domain" description="Knr4/Smi1-like" evidence="1">
    <location>
        <begin position="18"/>
        <end position="130"/>
    </location>
</feature>
<dbReference type="KEGG" id="bcoh:BC6307_08565"/>
<reference evidence="2 3" key="1">
    <citation type="submission" date="2016-12" db="EMBL/GenBank/DDBJ databases">
        <title>The whole genome sequencing and assembly of Bacillus cohnii DSM 6307T strain.</title>
        <authorList>
            <person name="Lee Y.-J."/>
            <person name="Yi H."/>
            <person name="Bahn Y.-S."/>
            <person name="Kim J.F."/>
            <person name="Lee D.-W."/>
        </authorList>
    </citation>
    <scope>NUCLEOTIDE SEQUENCE [LARGE SCALE GENOMIC DNA]</scope>
    <source>
        <strain evidence="2 3">DSM 6307</strain>
    </source>
</reference>
<dbReference type="STRING" id="1314751.GCA_001591425_00573"/>
<proteinExistence type="predicted"/>
<dbReference type="Gene3D" id="3.40.1580.10">
    <property type="entry name" value="SMI1/KNR4-like"/>
    <property type="match status" value="1"/>
</dbReference>
<dbReference type="Proteomes" id="UP000215224">
    <property type="component" value="Chromosome"/>
</dbReference>
<dbReference type="InterPro" id="IPR037883">
    <property type="entry name" value="Knr4/Smi1-like_sf"/>
</dbReference>
<dbReference type="SUPFAM" id="SSF160631">
    <property type="entry name" value="SMI1/KNR4-like"/>
    <property type="match status" value="1"/>
</dbReference>
<name>A0A223KPJ7_9BACI</name>
<dbReference type="AlphaFoldDB" id="A0A223KPJ7"/>
<dbReference type="RefSeq" id="WP_066411815.1">
    <property type="nucleotide sequence ID" value="NZ_CP018866.1"/>
</dbReference>
<sequence>MWKDYLSNISVECQFQNPVTKFELQSVEDNLHVKIPAKILELYKETNGVFGHYGISYIWSTEQMIRENLFARNLHNNMDNFLFISDAGNGDLFGYSFVDGMQQNECIYCWNHEDGRVKIISPSLEEFLKGWILGEISI</sequence>
<evidence type="ECO:0000313" key="3">
    <source>
        <dbReference type="Proteomes" id="UP000215224"/>
    </source>
</evidence>
<dbReference type="SMART" id="SM00860">
    <property type="entry name" value="SMI1_KNR4"/>
    <property type="match status" value="1"/>
</dbReference>
<dbReference type="Pfam" id="PF14568">
    <property type="entry name" value="SUKH_6"/>
    <property type="match status" value="1"/>
</dbReference>
<gene>
    <name evidence="2" type="ORF">BC6307_08565</name>
</gene>
<dbReference type="InterPro" id="IPR018958">
    <property type="entry name" value="Knr4/Smi1-like_dom"/>
</dbReference>
<protein>
    <submittedName>
        <fullName evidence="2">SMI1/KNR4 family protein</fullName>
    </submittedName>
</protein>
<dbReference type="EMBL" id="CP018866">
    <property type="protein sequence ID" value="AST91326.1"/>
    <property type="molecule type" value="Genomic_DNA"/>
</dbReference>
<evidence type="ECO:0000259" key="1">
    <source>
        <dbReference type="SMART" id="SM00860"/>
    </source>
</evidence>
<evidence type="ECO:0000313" key="2">
    <source>
        <dbReference type="EMBL" id="AST91326.1"/>
    </source>
</evidence>
<keyword evidence="3" id="KW-1185">Reference proteome</keyword>
<accession>A0A223KPJ7</accession>